<keyword evidence="6" id="KW-0539">Nucleus</keyword>
<protein>
    <submittedName>
        <fullName evidence="10">Breast carcinoma amplified sequence 2</fullName>
    </submittedName>
    <submittedName>
        <fullName evidence="9">Unnamed protein product</fullName>
    </submittedName>
</protein>
<dbReference type="Proteomes" id="UP001165205">
    <property type="component" value="Unassembled WGS sequence"/>
</dbReference>
<comment type="subcellular location">
    <subcellularLocation>
        <location evidence="1">Nucleus</location>
    </subcellularLocation>
</comment>
<dbReference type="Proteomes" id="UP000190312">
    <property type="component" value="Unassembled WGS sequence"/>
</dbReference>
<evidence type="ECO:0000256" key="4">
    <source>
        <dbReference type="ARBA" id="ARBA00022728"/>
    </source>
</evidence>
<evidence type="ECO:0000256" key="2">
    <source>
        <dbReference type="ARBA" id="ARBA00010788"/>
    </source>
</evidence>
<dbReference type="PANTHER" id="PTHR13296">
    <property type="entry name" value="BCAS2 PROTEIN"/>
    <property type="match status" value="1"/>
</dbReference>
<proteinExistence type="inferred from homology"/>
<feature type="region of interest" description="Disordered" evidence="8">
    <location>
        <begin position="138"/>
        <end position="164"/>
    </location>
</feature>
<gene>
    <name evidence="9" type="ORF">Aory04_000277000</name>
    <name evidence="10" type="ORF">OAory_01110980</name>
</gene>
<dbReference type="InterPro" id="IPR008409">
    <property type="entry name" value="SPF27"/>
</dbReference>
<keyword evidence="5" id="KW-0508">mRNA splicing</keyword>
<evidence type="ECO:0000313" key="9">
    <source>
        <dbReference type="EMBL" id="GMG25819.1"/>
    </source>
</evidence>
<dbReference type="GO" id="GO:0071011">
    <property type="term" value="C:precatalytic spliceosome"/>
    <property type="evidence" value="ECO:0007669"/>
    <property type="project" value="TreeGrafter"/>
</dbReference>
<dbReference type="GO" id="GO:0008380">
    <property type="term" value="P:RNA splicing"/>
    <property type="evidence" value="ECO:0007669"/>
    <property type="project" value="UniProtKB-KW"/>
</dbReference>
<evidence type="ECO:0000256" key="5">
    <source>
        <dbReference type="ARBA" id="ARBA00023187"/>
    </source>
</evidence>
<dbReference type="PANTHER" id="PTHR13296:SF0">
    <property type="entry name" value="PRE-MRNA-SPLICING FACTOR SPF27"/>
    <property type="match status" value="1"/>
</dbReference>
<dbReference type="eggNOG" id="KOG3096">
    <property type="taxonomic scope" value="Eukaryota"/>
</dbReference>
<dbReference type="EMBL" id="BSYA01000021">
    <property type="protein sequence ID" value="GMG25819.1"/>
    <property type="molecule type" value="Genomic_DNA"/>
</dbReference>
<reference evidence="10 11" key="1">
    <citation type="submission" date="2016-10" db="EMBL/GenBank/DDBJ databases">
        <title>Genome sequencing of Aspergillus oryzae BCC7051.</title>
        <authorList>
            <person name="Thammarongtham C."/>
            <person name="Vorapreeda T."/>
            <person name="Nookaew I."/>
            <person name="Srisuk T."/>
            <person name="Land M."/>
            <person name="Jeennor S."/>
            <person name="Laoteng K."/>
        </authorList>
    </citation>
    <scope>NUCLEOTIDE SEQUENCE [LARGE SCALE GENOMIC DNA]</scope>
    <source>
        <strain evidence="10 11">BCC7051</strain>
    </source>
</reference>
<dbReference type="OMA" id="SAWQESI"/>
<name>A0A1S9D6R4_ASPOZ</name>
<evidence type="ECO:0000256" key="3">
    <source>
        <dbReference type="ARBA" id="ARBA00022664"/>
    </source>
</evidence>
<evidence type="ECO:0000256" key="1">
    <source>
        <dbReference type="ARBA" id="ARBA00004123"/>
    </source>
</evidence>
<reference evidence="9" key="2">
    <citation type="submission" date="2023-04" db="EMBL/GenBank/DDBJ databases">
        <title>Aspergillus oryzae NBRC 4228.</title>
        <authorList>
            <person name="Ichikawa N."/>
            <person name="Sato H."/>
            <person name="Tonouchi N."/>
        </authorList>
    </citation>
    <scope>NUCLEOTIDE SEQUENCE</scope>
    <source>
        <strain evidence="9">NBRC 4228</strain>
    </source>
</reference>
<evidence type="ECO:0000313" key="11">
    <source>
        <dbReference type="Proteomes" id="UP000190312"/>
    </source>
</evidence>
<comment type="similarity">
    <text evidence="2">Belongs to the SPF27 family.</text>
</comment>
<feature type="compositionally biased region" description="Polar residues" evidence="8">
    <location>
        <begin position="152"/>
        <end position="163"/>
    </location>
</feature>
<dbReference type="OrthoDB" id="205794at2759"/>
<accession>A0A1S9D6R4</accession>
<keyword evidence="7" id="KW-0175">Coiled coil</keyword>
<dbReference type="VEuPathDB" id="FungiDB:AO090001000448"/>
<evidence type="ECO:0000313" key="10">
    <source>
        <dbReference type="EMBL" id="OOO04761.1"/>
    </source>
</evidence>
<dbReference type="AlphaFoldDB" id="A0A1S9D6R4"/>
<sequence>MKVGINLNLIYTCSHYTSAKSYSVQFEFQRQFIQIAYLPYSASPTCPSSMSPMTLSLVGLVPTSELSPSLLIINSSLDIDAEPSAHARANAQKLIASELPADYLSTIHPSIPAFPEPQFSPLMQQEVERKAAGLPLTGGVDLSRYEAPEPPTRSSEAGPNATPNLDEWRQALQKAYTASSHLSMRRDNLTLLEENGKNAWLIGNSQLEDVLRELEKELAETKEAAETVNKQRKIAQESSKGELAGLEETWKRGVGAILDVELASENVRMQILEQRRQLAQQHAR</sequence>
<dbReference type="EMBL" id="MKZY01000010">
    <property type="protein sequence ID" value="OOO04761.1"/>
    <property type="molecule type" value="Genomic_DNA"/>
</dbReference>
<evidence type="ECO:0000256" key="7">
    <source>
        <dbReference type="SAM" id="Coils"/>
    </source>
</evidence>
<comment type="caution">
    <text evidence="10">The sequence shown here is derived from an EMBL/GenBank/DDBJ whole genome shotgun (WGS) entry which is preliminary data.</text>
</comment>
<dbReference type="GO" id="GO:0000974">
    <property type="term" value="C:Prp19 complex"/>
    <property type="evidence" value="ECO:0007669"/>
    <property type="project" value="TreeGrafter"/>
</dbReference>
<feature type="coiled-coil region" evidence="7">
    <location>
        <begin position="204"/>
        <end position="238"/>
    </location>
</feature>
<keyword evidence="4" id="KW-0747">Spliceosome</keyword>
<dbReference type="GO" id="GO:0071013">
    <property type="term" value="C:catalytic step 2 spliceosome"/>
    <property type="evidence" value="ECO:0007669"/>
    <property type="project" value="TreeGrafter"/>
</dbReference>
<dbReference type="Pfam" id="PF05700">
    <property type="entry name" value="BCAS2"/>
    <property type="match status" value="1"/>
</dbReference>
<evidence type="ECO:0000256" key="6">
    <source>
        <dbReference type="ARBA" id="ARBA00023242"/>
    </source>
</evidence>
<keyword evidence="3" id="KW-0507">mRNA processing</keyword>
<organism evidence="10 11">
    <name type="scientific">Aspergillus oryzae</name>
    <name type="common">Yellow koji mold</name>
    <dbReference type="NCBI Taxonomy" id="5062"/>
    <lineage>
        <taxon>Eukaryota</taxon>
        <taxon>Fungi</taxon>
        <taxon>Dikarya</taxon>
        <taxon>Ascomycota</taxon>
        <taxon>Pezizomycotina</taxon>
        <taxon>Eurotiomycetes</taxon>
        <taxon>Eurotiomycetidae</taxon>
        <taxon>Eurotiales</taxon>
        <taxon>Aspergillaceae</taxon>
        <taxon>Aspergillus</taxon>
        <taxon>Aspergillus subgen. Circumdati</taxon>
    </lineage>
</organism>
<evidence type="ECO:0000256" key="8">
    <source>
        <dbReference type="SAM" id="MobiDB-lite"/>
    </source>
</evidence>
<dbReference type="GO" id="GO:0006397">
    <property type="term" value="P:mRNA processing"/>
    <property type="evidence" value="ECO:0007669"/>
    <property type="project" value="UniProtKB-KW"/>
</dbReference>